<dbReference type="SUPFAM" id="SSF55681">
    <property type="entry name" value="Class II aaRS and biotin synthetases"/>
    <property type="match status" value="1"/>
</dbReference>
<keyword evidence="6 13" id="KW-0479">Metal-binding</keyword>
<dbReference type="GO" id="GO:0005737">
    <property type="term" value="C:cytoplasm"/>
    <property type="evidence" value="ECO:0007669"/>
    <property type="project" value="UniProtKB-SubCell"/>
</dbReference>
<evidence type="ECO:0000256" key="6">
    <source>
        <dbReference type="ARBA" id="ARBA00022723"/>
    </source>
</evidence>
<comment type="subcellular location">
    <subcellularLocation>
        <location evidence="1 13">Cytoplasm</location>
    </subcellularLocation>
</comment>
<keyword evidence="4 13" id="KW-0963">Cytoplasm</keyword>
<organism evidence="15 16">
    <name type="scientific">candidate division WOR-1 bacterium RIFOXYC2_FULL_46_14</name>
    <dbReference type="NCBI Taxonomy" id="1802587"/>
    <lineage>
        <taxon>Bacteria</taxon>
        <taxon>Bacillati</taxon>
        <taxon>Saganbacteria</taxon>
    </lineage>
</organism>
<evidence type="ECO:0000256" key="13">
    <source>
        <dbReference type="HAMAP-Rule" id="MF_00281"/>
    </source>
</evidence>
<dbReference type="NCBIfam" id="TIGR00468">
    <property type="entry name" value="pheS"/>
    <property type="match status" value="1"/>
</dbReference>
<dbReference type="InterPro" id="IPR002319">
    <property type="entry name" value="Phenylalanyl-tRNA_Synthase"/>
</dbReference>
<dbReference type="FunFam" id="3.30.930.10:FF:000003">
    <property type="entry name" value="Phenylalanine--tRNA ligase alpha subunit"/>
    <property type="match status" value="1"/>
</dbReference>
<dbReference type="InterPro" id="IPR004529">
    <property type="entry name" value="Phe-tRNA-synth_IIc_asu"/>
</dbReference>
<comment type="similarity">
    <text evidence="2 13">Belongs to the class-II aminoacyl-tRNA synthetase family. Phe-tRNA synthetase alpha subunit type 1 subfamily.</text>
</comment>
<evidence type="ECO:0000256" key="4">
    <source>
        <dbReference type="ARBA" id="ARBA00022490"/>
    </source>
</evidence>
<dbReference type="InterPro" id="IPR006195">
    <property type="entry name" value="aa-tRNA-synth_II"/>
</dbReference>
<gene>
    <name evidence="13" type="primary">pheS</name>
    <name evidence="15" type="ORF">A2438_08375</name>
</gene>
<evidence type="ECO:0000256" key="11">
    <source>
        <dbReference type="ARBA" id="ARBA00023146"/>
    </source>
</evidence>
<comment type="caution">
    <text evidence="15">The sequence shown here is derived from an EMBL/GenBank/DDBJ whole genome shotgun (WGS) entry which is preliminary data.</text>
</comment>
<dbReference type="GO" id="GO:0006432">
    <property type="term" value="P:phenylalanyl-tRNA aminoacylation"/>
    <property type="evidence" value="ECO:0007669"/>
    <property type="project" value="UniProtKB-UniRule"/>
</dbReference>
<comment type="subunit">
    <text evidence="3 13">Tetramer of two alpha and two beta subunits.</text>
</comment>
<keyword evidence="9 13" id="KW-0460">Magnesium</keyword>
<dbReference type="EC" id="6.1.1.20" evidence="13"/>
<evidence type="ECO:0000256" key="10">
    <source>
        <dbReference type="ARBA" id="ARBA00022917"/>
    </source>
</evidence>
<keyword evidence="8 13" id="KW-0067">ATP-binding</keyword>
<dbReference type="Proteomes" id="UP000179242">
    <property type="component" value="Unassembled WGS sequence"/>
</dbReference>
<dbReference type="PANTHER" id="PTHR11538:SF41">
    <property type="entry name" value="PHENYLALANINE--TRNA LIGASE, MITOCHONDRIAL"/>
    <property type="match status" value="1"/>
</dbReference>
<dbReference type="Pfam" id="PF02912">
    <property type="entry name" value="Phe_tRNA-synt_N"/>
    <property type="match status" value="1"/>
</dbReference>
<protein>
    <recommendedName>
        <fullName evidence="13">Phenylalanine--tRNA ligase alpha subunit</fullName>
        <ecNumber evidence="13">6.1.1.20</ecNumber>
    </recommendedName>
    <alternativeName>
        <fullName evidence="13">Phenylalanyl-tRNA synthetase alpha subunit</fullName>
        <shortName evidence="13">PheRS</shortName>
    </alternativeName>
</protein>
<comment type="cofactor">
    <cofactor evidence="13">
        <name>Mg(2+)</name>
        <dbReference type="ChEBI" id="CHEBI:18420"/>
    </cofactor>
    <text evidence="13">Binds 2 magnesium ions per tetramer.</text>
</comment>
<dbReference type="GO" id="GO:0005524">
    <property type="term" value="F:ATP binding"/>
    <property type="evidence" value="ECO:0007669"/>
    <property type="project" value="UniProtKB-UniRule"/>
</dbReference>
<keyword evidence="7 13" id="KW-0547">Nucleotide-binding</keyword>
<keyword evidence="10 13" id="KW-0648">Protein biosynthesis</keyword>
<reference evidence="15 16" key="1">
    <citation type="journal article" date="2016" name="Nat. Commun.">
        <title>Thousands of microbial genomes shed light on interconnected biogeochemical processes in an aquifer system.</title>
        <authorList>
            <person name="Anantharaman K."/>
            <person name="Brown C.T."/>
            <person name="Hug L.A."/>
            <person name="Sharon I."/>
            <person name="Castelle C.J."/>
            <person name="Probst A.J."/>
            <person name="Thomas B.C."/>
            <person name="Singh A."/>
            <person name="Wilkins M.J."/>
            <person name="Karaoz U."/>
            <person name="Brodie E.L."/>
            <person name="Williams K.H."/>
            <person name="Hubbard S.S."/>
            <person name="Banfield J.F."/>
        </authorList>
    </citation>
    <scope>NUCLEOTIDE SEQUENCE [LARGE SCALE GENOMIC DNA]</scope>
</reference>
<dbReference type="Gene3D" id="3.30.930.10">
    <property type="entry name" value="Bira Bifunctional Protein, Domain 2"/>
    <property type="match status" value="1"/>
</dbReference>
<dbReference type="InterPro" id="IPR022911">
    <property type="entry name" value="Phe_tRNA_ligase_alpha1_bac"/>
</dbReference>
<dbReference type="InterPro" id="IPR045864">
    <property type="entry name" value="aa-tRNA-synth_II/BPL/LPL"/>
</dbReference>
<dbReference type="AlphaFoldDB" id="A0A1F4U3K5"/>
<evidence type="ECO:0000313" key="16">
    <source>
        <dbReference type="Proteomes" id="UP000179242"/>
    </source>
</evidence>
<evidence type="ECO:0000256" key="12">
    <source>
        <dbReference type="ARBA" id="ARBA00049255"/>
    </source>
</evidence>
<keyword evidence="11 13" id="KW-0030">Aminoacyl-tRNA synthetase</keyword>
<dbReference type="HAMAP" id="MF_00281">
    <property type="entry name" value="Phe_tRNA_synth_alpha1"/>
    <property type="match status" value="1"/>
</dbReference>
<evidence type="ECO:0000256" key="2">
    <source>
        <dbReference type="ARBA" id="ARBA00010207"/>
    </source>
</evidence>
<evidence type="ECO:0000313" key="15">
    <source>
        <dbReference type="EMBL" id="OGC39555.1"/>
    </source>
</evidence>
<feature type="domain" description="Aminoacyl-transfer RNA synthetases class-II family profile" evidence="14">
    <location>
        <begin position="111"/>
        <end position="305"/>
    </location>
</feature>
<evidence type="ECO:0000256" key="8">
    <source>
        <dbReference type="ARBA" id="ARBA00022840"/>
    </source>
</evidence>
<dbReference type="PANTHER" id="PTHR11538">
    <property type="entry name" value="PHENYLALANYL-TRNA SYNTHETASE"/>
    <property type="match status" value="1"/>
</dbReference>
<evidence type="ECO:0000256" key="9">
    <source>
        <dbReference type="ARBA" id="ARBA00022842"/>
    </source>
</evidence>
<dbReference type="Pfam" id="PF01409">
    <property type="entry name" value="tRNA-synt_2d"/>
    <property type="match status" value="1"/>
</dbReference>
<dbReference type="GO" id="GO:0000049">
    <property type="term" value="F:tRNA binding"/>
    <property type="evidence" value="ECO:0007669"/>
    <property type="project" value="InterPro"/>
</dbReference>
<proteinExistence type="inferred from homology"/>
<dbReference type="GO" id="GO:0000287">
    <property type="term" value="F:magnesium ion binding"/>
    <property type="evidence" value="ECO:0007669"/>
    <property type="project" value="UniProtKB-UniRule"/>
</dbReference>
<evidence type="ECO:0000256" key="7">
    <source>
        <dbReference type="ARBA" id="ARBA00022741"/>
    </source>
</evidence>
<evidence type="ECO:0000256" key="1">
    <source>
        <dbReference type="ARBA" id="ARBA00004496"/>
    </source>
</evidence>
<feature type="binding site" evidence="13">
    <location>
        <position position="253"/>
    </location>
    <ligand>
        <name>Mg(2+)</name>
        <dbReference type="ChEBI" id="CHEBI:18420"/>
        <note>shared with beta subunit</note>
    </ligand>
</feature>
<sequence>MAERIQAIENQAIVQLTEVKNLLELENFRVHYMGKKGLITELLQHLKDLTPEERPVFGKNLNIAKRRIEDMIAEKKTLFENLETEKKIKTDAIDVTLPGRGYARGKLHPITQVMEEVKEIFLRLGFIVESGPDIETDYYNFEALNIPKHHASRDMWSTLYVGEETLLRTHTSPVQIRVMEKKKPPLAVIAPGRVFRRDADPTHSTVFHQIEGFAVDKNITFANLKGVITAFLHAVFGKEKKVRFRPSYFPFTEPSAEVDVEWGDGWLEILGCGMIDPNVFKAVDYDPEVWSGYAFGMGIERIAMLKFGIKDIRLFFENDMRFLKQF</sequence>
<dbReference type="GO" id="GO:0004826">
    <property type="term" value="F:phenylalanine-tRNA ligase activity"/>
    <property type="evidence" value="ECO:0007669"/>
    <property type="project" value="UniProtKB-UniRule"/>
</dbReference>
<evidence type="ECO:0000256" key="5">
    <source>
        <dbReference type="ARBA" id="ARBA00022598"/>
    </source>
</evidence>
<dbReference type="InterPro" id="IPR010978">
    <property type="entry name" value="tRNA-bd_arm"/>
</dbReference>
<accession>A0A1F4U3K5</accession>
<evidence type="ECO:0000259" key="14">
    <source>
        <dbReference type="PROSITE" id="PS50862"/>
    </source>
</evidence>
<dbReference type="CDD" id="cd00496">
    <property type="entry name" value="PheRS_alpha_core"/>
    <property type="match status" value="1"/>
</dbReference>
<dbReference type="PROSITE" id="PS50862">
    <property type="entry name" value="AA_TRNA_LIGASE_II"/>
    <property type="match status" value="1"/>
</dbReference>
<keyword evidence="5 13" id="KW-0436">Ligase</keyword>
<dbReference type="InterPro" id="IPR004188">
    <property type="entry name" value="Phe-tRNA_ligase_II_N"/>
</dbReference>
<dbReference type="EMBL" id="MEUJ01000008">
    <property type="protein sequence ID" value="OGC39555.1"/>
    <property type="molecule type" value="Genomic_DNA"/>
</dbReference>
<comment type="catalytic activity">
    <reaction evidence="12 13">
        <text>tRNA(Phe) + L-phenylalanine + ATP = L-phenylalanyl-tRNA(Phe) + AMP + diphosphate + H(+)</text>
        <dbReference type="Rhea" id="RHEA:19413"/>
        <dbReference type="Rhea" id="RHEA-COMP:9668"/>
        <dbReference type="Rhea" id="RHEA-COMP:9699"/>
        <dbReference type="ChEBI" id="CHEBI:15378"/>
        <dbReference type="ChEBI" id="CHEBI:30616"/>
        <dbReference type="ChEBI" id="CHEBI:33019"/>
        <dbReference type="ChEBI" id="CHEBI:58095"/>
        <dbReference type="ChEBI" id="CHEBI:78442"/>
        <dbReference type="ChEBI" id="CHEBI:78531"/>
        <dbReference type="ChEBI" id="CHEBI:456215"/>
        <dbReference type="EC" id="6.1.1.20"/>
    </reaction>
</comment>
<name>A0A1F4U3K5_UNCSA</name>
<dbReference type="SUPFAM" id="SSF46589">
    <property type="entry name" value="tRNA-binding arm"/>
    <property type="match status" value="1"/>
</dbReference>
<evidence type="ECO:0000256" key="3">
    <source>
        <dbReference type="ARBA" id="ARBA00011209"/>
    </source>
</evidence>